<feature type="region of interest" description="Disordered" evidence="2">
    <location>
        <begin position="743"/>
        <end position="768"/>
    </location>
</feature>
<feature type="region of interest" description="Disordered" evidence="2">
    <location>
        <begin position="656"/>
        <end position="678"/>
    </location>
</feature>
<dbReference type="PROSITE" id="PS50102">
    <property type="entry name" value="RRM"/>
    <property type="match status" value="1"/>
</dbReference>
<reference evidence="4 5" key="1">
    <citation type="journal article" date="2021" name="Commun. Biol.">
        <title>The genome of Shorea leprosula (Dipterocarpaceae) highlights the ecological relevance of drought in aseasonal tropical rainforests.</title>
        <authorList>
            <person name="Ng K.K.S."/>
            <person name="Kobayashi M.J."/>
            <person name="Fawcett J.A."/>
            <person name="Hatakeyama M."/>
            <person name="Paape T."/>
            <person name="Ng C.H."/>
            <person name="Ang C.C."/>
            <person name="Tnah L.H."/>
            <person name="Lee C.T."/>
            <person name="Nishiyama T."/>
            <person name="Sese J."/>
            <person name="O'Brien M.J."/>
            <person name="Copetti D."/>
            <person name="Mohd Noor M.I."/>
            <person name="Ong R.C."/>
            <person name="Putra M."/>
            <person name="Sireger I.Z."/>
            <person name="Indrioko S."/>
            <person name="Kosugi Y."/>
            <person name="Izuno A."/>
            <person name="Isagi Y."/>
            <person name="Lee S.L."/>
            <person name="Shimizu K.K."/>
        </authorList>
    </citation>
    <scope>NUCLEOTIDE SEQUENCE [LARGE SCALE GENOMIC DNA]</scope>
    <source>
        <strain evidence="4">214</strain>
    </source>
</reference>
<dbReference type="GO" id="GO:0003723">
    <property type="term" value="F:RNA binding"/>
    <property type="evidence" value="ECO:0007669"/>
    <property type="project" value="UniProtKB-UniRule"/>
</dbReference>
<proteinExistence type="predicted"/>
<dbReference type="EMBL" id="BPVZ01000144">
    <property type="protein sequence ID" value="GKV40774.1"/>
    <property type="molecule type" value="Genomic_DNA"/>
</dbReference>
<sequence length="768" mass="87348">MRGLERERVSWTRGRRPARGWEHSGHHDRHRRFQPDWRMDRATYNQAVPFFFTNFPDDWTHDQMWRTFCKFGRLLEVYVPDRKDKYGRRFGFARFQDVKNTKALEEELDQIKIGGLKLHVNQPRFARQSKTVTANTYGNKVGFTLKGPAEQLKVSYADALKGGSRPSQGNNLAEGSRHPSTRMTNERMWVAKDQKHGWKGWSFNVDEKEYTWVEGSYVGTARAVELIPTLQEKFYMEGYFSLSLKPMGGKLVLMQCQDKEELQYLVENAGDWLAQWFDEVRPWTPSMVASDRFTWIKCQGVPLHAWGPKFFEDLSMFWGKLITLDDSTSNKKRFDAARFLISTPCSEVISKVMTVKINGEFYNIKCVEEETTNNLFSMKSDFKFKAPSDSSDDSENWSFNSFDEALSQEGCGHFSALAGSEGEEDDDVALGNEENGDVAANQEMGEERSASQRSNYSKISNCGNLKGLTWETQISSSNMINSTFQGSSNDVPDSLQSTEVHKMSGHLMSNAGKSAGTETIEKCSGGLNSMEAIILGHVAGPETKNGKEVNWRLEQAPFKPITKSPLIHDNIRESRRNIPNTDQDRTERVNTPNADQDRAERVSKFDDELHSFLQNMDSDSGAIQEWMRARERKKSRKRCRKAKSCAEVYRESKVTSTVSRSRRGRTSKSTAAEAAQPEFMANSGNEVADDSISDSNINNRNNCILQKMKAFGATEIWDFAKSIGVVATGKEEEVLKRLEQLETRDGRQQVEDPSRKQRNDIAGEGTFQ</sequence>
<keyword evidence="1" id="KW-0694">RNA-binding</keyword>
<accession>A0AAV5LTJ9</accession>
<organism evidence="4 5">
    <name type="scientific">Rubroshorea leprosula</name>
    <dbReference type="NCBI Taxonomy" id="152421"/>
    <lineage>
        <taxon>Eukaryota</taxon>
        <taxon>Viridiplantae</taxon>
        <taxon>Streptophyta</taxon>
        <taxon>Embryophyta</taxon>
        <taxon>Tracheophyta</taxon>
        <taxon>Spermatophyta</taxon>
        <taxon>Magnoliopsida</taxon>
        <taxon>eudicotyledons</taxon>
        <taxon>Gunneridae</taxon>
        <taxon>Pentapetalae</taxon>
        <taxon>rosids</taxon>
        <taxon>malvids</taxon>
        <taxon>Malvales</taxon>
        <taxon>Dipterocarpaceae</taxon>
        <taxon>Rubroshorea</taxon>
    </lineage>
</organism>
<evidence type="ECO:0000256" key="1">
    <source>
        <dbReference type="PROSITE-ProRule" id="PRU00176"/>
    </source>
</evidence>
<feature type="domain" description="RRM" evidence="3">
    <location>
        <begin position="48"/>
        <end position="125"/>
    </location>
</feature>
<evidence type="ECO:0000313" key="5">
    <source>
        <dbReference type="Proteomes" id="UP001054252"/>
    </source>
</evidence>
<evidence type="ECO:0000313" key="4">
    <source>
        <dbReference type="EMBL" id="GKV40774.1"/>
    </source>
</evidence>
<evidence type="ECO:0000259" key="3">
    <source>
        <dbReference type="PROSITE" id="PS50102"/>
    </source>
</evidence>
<feature type="region of interest" description="Disordered" evidence="2">
    <location>
        <begin position="160"/>
        <end position="181"/>
    </location>
</feature>
<dbReference type="CDD" id="cd00590">
    <property type="entry name" value="RRM_SF"/>
    <property type="match status" value="1"/>
</dbReference>
<feature type="compositionally biased region" description="Basic and acidic residues" evidence="2">
    <location>
        <begin position="570"/>
        <end position="588"/>
    </location>
</feature>
<keyword evidence="5" id="KW-1185">Reference proteome</keyword>
<feature type="compositionally biased region" description="Basic and acidic residues" evidence="2">
    <location>
        <begin position="743"/>
        <end position="761"/>
    </location>
</feature>
<feature type="region of interest" description="Disordered" evidence="2">
    <location>
        <begin position="570"/>
        <end position="599"/>
    </location>
</feature>
<dbReference type="Pfam" id="PF00076">
    <property type="entry name" value="RRM_1"/>
    <property type="match status" value="1"/>
</dbReference>
<name>A0AAV5LTJ9_9ROSI</name>
<comment type="caution">
    <text evidence="4">The sequence shown here is derived from an EMBL/GenBank/DDBJ whole genome shotgun (WGS) entry which is preliminary data.</text>
</comment>
<dbReference type="InterPro" id="IPR012677">
    <property type="entry name" value="Nucleotide-bd_a/b_plait_sf"/>
</dbReference>
<protein>
    <recommendedName>
        <fullName evidence="3">RRM domain-containing protein</fullName>
    </recommendedName>
</protein>
<dbReference type="PANTHER" id="PTHR34427">
    <property type="entry name" value="DUF4283 DOMAIN PROTEIN"/>
    <property type="match status" value="1"/>
</dbReference>
<dbReference type="AlphaFoldDB" id="A0AAV5LTJ9"/>
<dbReference type="SMART" id="SM00360">
    <property type="entry name" value="RRM"/>
    <property type="match status" value="1"/>
</dbReference>
<dbReference type="Proteomes" id="UP001054252">
    <property type="component" value="Unassembled WGS sequence"/>
</dbReference>
<dbReference type="SUPFAM" id="SSF54928">
    <property type="entry name" value="RNA-binding domain, RBD"/>
    <property type="match status" value="1"/>
</dbReference>
<dbReference type="PANTHER" id="PTHR34427:SF5">
    <property type="entry name" value="DUF4283 DOMAIN-CONTAINING PROTEIN"/>
    <property type="match status" value="1"/>
</dbReference>
<dbReference type="InterPro" id="IPR035979">
    <property type="entry name" value="RBD_domain_sf"/>
</dbReference>
<gene>
    <name evidence="4" type="ORF">SLEP1_g48377</name>
</gene>
<dbReference type="InterPro" id="IPR000504">
    <property type="entry name" value="RRM_dom"/>
</dbReference>
<dbReference type="Gene3D" id="3.30.70.330">
    <property type="match status" value="1"/>
</dbReference>
<evidence type="ECO:0000256" key="2">
    <source>
        <dbReference type="SAM" id="MobiDB-lite"/>
    </source>
</evidence>